<feature type="domain" description="Gp5/Type VI secretion system Vgr protein OB-fold" evidence="2">
    <location>
        <begin position="467"/>
        <end position="518"/>
    </location>
</feature>
<sequence>MNHQIKLFGEALPTSPYGTAFFWFDSLSGSEKINELFEYQLIVKVRDEYHNPAHGYRGLEGFVSKQTADNGGTPGSDLNLQSLIGTEIAVRIRLDGLKLEYSQLGLGNHNHGEYTEQSSFSGSRFYRGLVNRVEVLPVRNRHATYKITLVPWLWLLTKTTNYKIYQKKSVLHIIEEVLERYPYPVEYRCSGNYATLDFQAQYGEDDFSFIQRLMQEHGINFHFEHSQNHLTLVLSDHNAAFKEMDAEGYRKLSIYPPNQRFPNQAEYIEFFEPAQQLVSGKVQLSDFQFKKPSLTQTAQDQFLWDHHFAEQEIYEWQQGDFISAEDGGEHKAKQRVEQLYQHGYRAQGKGHLKGLQTGYRFNLENHPNGDANQGWLVLGTQTIIQDLSEEKADNQFYDSKVEFLVQPDAQIFRPDRTLDKPQGRPQTATVVGPEGQEIYTDQYGRVKVRFHWDRLHPSLRPKDEDDWTYSDGTNTCWLRVSTAWAGNNFGTIHLPRIGQEVIVDFFNGDPDMPFVAGRLTNPEHMPLWELPDQKALSGIKSKELGGSQANQLVMDDTQGQVQVHLKSDHQSSELNLGYITRIPDSSGRKDYRGQGFELRTDGHGVIRSGQGLIVSTYAKANAESFVKNIKESIVHLKNAVDVHKLQSEIAINHQADERSIDETVQVELNKQLSEIKGTAQTKYPELSTSEIVMGSSSGIAVVSEKGTHLSSQAHIALTSKKDISLVSEHNLFASVAKGISLFAQNLGARLFAAKGKIQIEAQSDEIELIADQSVKMMSLKQKIEIVAAEEILLNVNGNYIKIDKNGIEQGSQNSWVVHANHHKFESEKTISYVLPAFKGTNDEAFRILDQHGNVLAGFKYKIVIGDNEEVFKGETDENGFTTRINTGFETKKVTIYQDMENEEVQENNG</sequence>
<evidence type="ECO:0000313" key="6">
    <source>
        <dbReference type="Proteomes" id="UP000593966"/>
    </source>
</evidence>
<dbReference type="Gene3D" id="4.10.220.110">
    <property type="match status" value="1"/>
</dbReference>
<dbReference type="InterPro" id="IPR006531">
    <property type="entry name" value="Gp5/Vgr_OB"/>
</dbReference>
<dbReference type="Proteomes" id="UP000593966">
    <property type="component" value="Chromosome"/>
</dbReference>
<gene>
    <name evidence="5" type="primary">tssI</name>
    <name evidence="5" type="ORF">G0028_14585</name>
</gene>
<feature type="domain" description="DUF2345" evidence="3">
    <location>
        <begin position="680"/>
        <end position="825"/>
    </location>
</feature>
<comment type="similarity">
    <text evidence="1">Belongs to the VgrG protein family.</text>
</comment>
<reference evidence="5 6" key="1">
    <citation type="submission" date="2020-02" db="EMBL/GenBank/DDBJ databases">
        <title>Tigecycline-resistant Acinetobacter species from pigs and migratory birds.</title>
        <authorList>
            <person name="Chen C."/>
            <person name="Sun J."/>
            <person name="Liao X.-P."/>
            <person name="Liu Y.-H."/>
        </authorList>
    </citation>
    <scope>NUCLEOTIDE SEQUENCE [LARGE SCALE GENOMIC DNA]</scope>
    <source>
        <strain evidence="5 6">YH12207_T</strain>
    </source>
</reference>
<evidence type="ECO:0000313" key="5">
    <source>
        <dbReference type="EMBL" id="QOW47011.1"/>
    </source>
</evidence>
<dbReference type="Gene3D" id="2.30.110.50">
    <property type="match status" value="1"/>
</dbReference>
<dbReference type="Pfam" id="PF05954">
    <property type="entry name" value="Phage_GPD"/>
    <property type="match status" value="1"/>
</dbReference>
<dbReference type="Pfam" id="PF13296">
    <property type="entry name" value="T6SS_Vgr"/>
    <property type="match status" value="1"/>
</dbReference>
<protein>
    <submittedName>
        <fullName evidence="5">Type VI secretion system tip protein VgrG</fullName>
    </submittedName>
</protein>
<dbReference type="Pfam" id="PF10106">
    <property type="entry name" value="DUF2345"/>
    <property type="match status" value="1"/>
</dbReference>
<evidence type="ECO:0000256" key="1">
    <source>
        <dbReference type="ARBA" id="ARBA00005558"/>
    </source>
</evidence>
<organism evidence="5 6">
    <name type="scientific">Acinetobacter piscicola</name>
    <dbReference type="NCBI Taxonomy" id="2006115"/>
    <lineage>
        <taxon>Bacteria</taxon>
        <taxon>Pseudomonadati</taxon>
        <taxon>Pseudomonadota</taxon>
        <taxon>Gammaproteobacteria</taxon>
        <taxon>Moraxellales</taxon>
        <taxon>Moraxellaceae</taxon>
        <taxon>Acinetobacter</taxon>
    </lineage>
</organism>
<dbReference type="Pfam" id="PF04717">
    <property type="entry name" value="Phage_base_V"/>
    <property type="match status" value="1"/>
</dbReference>
<dbReference type="RefSeq" id="WP_194088732.1">
    <property type="nucleotide sequence ID" value="NZ_CP048659.1"/>
</dbReference>
<dbReference type="InterPro" id="IPR037026">
    <property type="entry name" value="Vgr_OB-fold_dom_sf"/>
</dbReference>
<dbReference type="NCBIfam" id="TIGR01646">
    <property type="entry name" value="vgr_GE"/>
    <property type="match status" value="1"/>
</dbReference>
<feature type="domain" description="Putative type VI secretion system Rhs element associated Vgr" evidence="4">
    <location>
        <begin position="542"/>
        <end position="645"/>
    </location>
</feature>
<dbReference type="InterPro" id="IPR006533">
    <property type="entry name" value="T6SS_Vgr_RhsGE"/>
</dbReference>
<accession>A0A7S7AIR3</accession>
<name>A0A7S7AIR3_9GAMM</name>
<dbReference type="EMBL" id="CP048659">
    <property type="protein sequence ID" value="QOW47011.1"/>
    <property type="molecule type" value="Genomic_DNA"/>
</dbReference>
<dbReference type="InterPro" id="IPR028244">
    <property type="entry name" value="T6SS_Rhs_Vgr_dom"/>
</dbReference>
<evidence type="ECO:0000259" key="2">
    <source>
        <dbReference type="Pfam" id="PF04717"/>
    </source>
</evidence>
<dbReference type="SUPFAM" id="SSF69279">
    <property type="entry name" value="Phage tail proteins"/>
    <property type="match status" value="2"/>
</dbReference>
<dbReference type="Gene3D" id="2.40.50.230">
    <property type="entry name" value="Gp5 N-terminal domain"/>
    <property type="match status" value="1"/>
</dbReference>
<dbReference type="InterPro" id="IPR017847">
    <property type="entry name" value="T6SS_RhsGE_Vgr_subset"/>
</dbReference>
<dbReference type="SUPFAM" id="SSF69255">
    <property type="entry name" value="gp5 N-terminal domain-like"/>
    <property type="match status" value="1"/>
</dbReference>
<proteinExistence type="inferred from homology"/>
<dbReference type="AlphaFoldDB" id="A0A7S7AIR3"/>
<dbReference type="Gene3D" id="3.55.50.10">
    <property type="entry name" value="Baseplate protein-like domains"/>
    <property type="match status" value="1"/>
</dbReference>
<keyword evidence="6" id="KW-1185">Reference proteome</keyword>
<dbReference type="SUPFAM" id="SSF69349">
    <property type="entry name" value="Phage fibre proteins"/>
    <property type="match status" value="1"/>
</dbReference>
<dbReference type="NCBIfam" id="TIGR03361">
    <property type="entry name" value="VI_Rhs_Vgr"/>
    <property type="match status" value="1"/>
</dbReference>
<evidence type="ECO:0000259" key="4">
    <source>
        <dbReference type="Pfam" id="PF13296"/>
    </source>
</evidence>
<evidence type="ECO:0000259" key="3">
    <source>
        <dbReference type="Pfam" id="PF10106"/>
    </source>
</evidence>
<dbReference type="InterPro" id="IPR018769">
    <property type="entry name" value="VgrG2_DUF2345"/>
</dbReference>